<dbReference type="EMBL" id="JADCNM010000426">
    <property type="protein sequence ID" value="KAG0447730.1"/>
    <property type="molecule type" value="Genomic_DNA"/>
</dbReference>
<dbReference type="Proteomes" id="UP000639772">
    <property type="component" value="Unassembled WGS sequence"/>
</dbReference>
<gene>
    <name evidence="1" type="ORF">HPP92_028170</name>
</gene>
<evidence type="ECO:0000313" key="2">
    <source>
        <dbReference type="Proteomes" id="UP000639772"/>
    </source>
</evidence>
<comment type="caution">
    <text evidence="1">The sequence shown here is derived from an EMBL/GenBank/DDBJ whole genome shotgun (WGS) entry which is preliminary data.</text>
</comment>
<organism evidence="1 2">
    <name type="scientific">Vanilla planifolia</name>
    <name type="common">Vanilla</name>
    <dbReference type="NCBI Taxonomy" id="51239"/>
    <lineage>
        <taxon>Eukaryota</taxon>
        <taxon>Viridiplantae</taxon>
        <taxon>Streptophyta</taxon>
        <taxon>Embryophyta</taxon>
        <taxon>Tracheophyta</taxon>
        <taxon>Spermatophyta</taxon>
        <taxon>Magnoliopsida</taxon>
        <taxon>Liliopsida</taxon>
        <taxon>Asparagales</taxon>
        <taxon>Orchidaceae</taxon>
        <taxon>Vanilloideae</taxon>
        <taxon>Vanilleae</taxon>
        <taxon>Vanilla</taxon>
    </lineage>
</organism>
<protein>
    <submittedName>
        <fullName evidence="1">Uncharacterized protein</fullName>
    </submittedName>
</protein>
<proteinExistence type="predicted"/>
<evidence type="ECO:0000313" key="1">
    <source>
        <dbReference type="EMBL" id="KAG0447730.1"/>
    </source>
</evidence>
<accession>A0A835U4N8</accession>
<dbReference type="AlphaFoldDB" id="A0A835U4N8"/>
<name>A0A835U4N8_VANPL</name>
<sequence length="79" mass="9018">MRVERADRTWNGRSFVYVNLLDIDKVLELKNVQDSQQKPLVWPLLIAVGLPPSVRLISEKGKGCMQICKDKAGPRWLQA</sequence>
<reference evidence="1 2" key="1">
    <citation type="journal article" date="2020" name="Nat. Food">
        <title>A phased Vanilla planifolia genome enables genetic improvement of flavour and production.</title>
        <authorList>
            <person name="Hasing T."/>
            <person name="Tang H."/>
            <person name="Brym M."/>
            <person name="Khazi F."/>
            <person name="Huang T."/>
            <person name="Chambers A.H."/>
        </authorList>
    </citation>
    <scope>NUCLEOTIDE SEQUENCE [LARGE SCALE GENOMIC DNA]</scope>
    <source>
        <tissue evidence="1">Leaf</tissue>
    </source>
</reference>